<dbReference type="AlphaFoldDB" id="A0A7J0BK38"/>
<evidence type="ECO:0000259" key="1">
    <source>
        <dbReference type="Pfam" id="PF07866"/>
    </source>
</evidence>
<evidence type="ECO:0000313" key="3">
    <source>
        <dbReference type="Proteomes" id="UP000503840"/>
    </source>
</evidence>
<accession>A0A7J0BK38</accession>
<keyword evidence="3" id="KW-1185">Reference proteome</keyword>
<comment type="caution">
    <text evidence="2">The sequence shown here is derived from an EMBL/GenBank/DDBJ whole genome shotgun (WGS) entry which is preliminary data.</text>
</comment>
<protein>
    <recommendedName>
        <fullName evidence="1">DUF1653 domain-containing protein</fullName>
    </recommendedName>
</protein>
<dbReference type="InterPro" id="IPR037135">
    <property type="entry name" value="DUF1653-like_dom_sf"/>
</dbReference>
<dbReference type="Proteomes" id="UP000503840">
    <property type="component" value="Unassembled WGS sequence"/>
</dbReference>
<dbReference type="InterPro" id="IPR023387">
    <property type="entry name" value="DUF1653-like_dom"/>
</dbReference>
<sequence>MSSYYRHFKGKYYQVIGTALDTATEGLVVVYRTLYASEYALFTRPYDEFFGSVSRTGRADEPRFAPVDWSEMPEEARRNVLTVLPLAGE</sequence>
<dbReference type="RefSeq" id="WP_174405702.1">
    <property type="nucleotide sequence ID" value="NZ_BLVO01000013.1"/>
</dbReference>
<organism evidence="2 3">
    <name type="scientific">Desulfovibrio subterraneus</name>
    <dbReference type="NCBI Taxonomy" id="2718620"/>
    <lineage>
        <taxon>Bacteria</taxon>
        <taxon>Pseudomonadati</taxon>
        <taxon>Thermodesulfobacteriota</taxon>
        <taxon>Desulfovibrionia</taxon>
        <taxon>Desulfovibrionales</taxon>
        <taxon>Desulfovibrionaceae</taxon>
        <taxon>Desulfovibrio</taxon>
    </lineage>
</organism>
<dbReference type="Pfam" id="PF07866">
    <property type="entry name" value="DUF1653"/>
    <property type="match status" value="1"/>
</dbReference>
<feature type="domain" description="DUF1653" evidence="1">
    <location>
        <begin position="4"/>
        <end position="65"/>
    </location>
</feature>
<name>A0A7J0BK38_9BACT</name>
<dbReference type="EMBL" id="BLVO01000013">
    <property type="protein sequence ID" value="GFM34076.1"/>
    <property type="molecule type" value="Genomic_DNA"/>
</dbReference>
<reference evidence="2 3" key="1">
    <citation type="submission" date="2020-05" db="EMBL/GenBank/DDBJ databases">
        <title>Draft genome sequence of Desulfovibrio sp. strain HN2T.</title>
        <authorList>
            <person name="Ueno A."/>
            <person name="Tamazawa S."/>
            <person name="Tamamura S."/>
            <person name="Murakami T."/>
            <person name="Kiyama T."/>
            <person name="Inomata H."/>
            <person name="Amano Y."/>
            <person name="Miyakawa K."/>
            <person name="Tamaki H."/>
            <person name="Naganuma T."/>
            <person name="Kaneko K."/>
        </authorList>
    </citation>
    <scope>NUCLEOTIDE SEQUENCE [LARGE SCALE GENOMIC DNA]</scope>
    <source>
        <strain evidence="2 3">HN2</strain>
    </source>
</reference>
<dbReference type="Gene3D" id="2.30.30.320">
    <property type="entry name" value="DUF1653-like domain"/>
    <property type="match status" value="1"/>
</dbReference>
<gene>
    <name evidence="2" type="ORF">DSM101010T_24410</name>
</gene>
<evidence type="ECO:0000313" key="2">
    <source>
        <dbReference type="EMBL" id="GFM34076.1"/>
    </source>
</evidence>
<proteinExistence type="predicted"/>